<evidence type="ECO:0000256" key="1">
    <source>
        <dbReference type="ARBA" id="ARBA00022884"/>
    </source>
</evidence>
<dbReference type="Pfam" id="PF17921">
    <property type="entry name" value="Integrase_H2C2"/>
    <property type="match status" value="1"/>
</dbReference>
<dbReference type="InParanoid" id="F8QBL6"/>
<dbReference type="InterPro" id="IPR012337">
    <property type="entry name" value="RNaseH-like_sf"/>
</dbReference>
<dbReference type="PANTHER" id="PTHR37984">
    <property type="entry name" value="PROTEIN CBG26694"/>
    <property type="match status" value="1"/>
</dbReference>
<dbReference type="Proteomes" id="UP000008063">
    <property type="component" value="Unassembled WGS sequence"/>
</dbReference>
<dbReference type="STRING" id="936435.F8QBL6"/>
<dbReference type="GO" id="GO:0003723">
    <property type="term" value="F:RNA binding"/>
    <property type="evidence" value="ECO:0007669"/>
    <property type="project" value="UniProtKB-KW"/>
</dbReference>
<dbReference type="EMBL" id="GL945488">
    <property type="protein sequence ID" value="EGN94602.1"/>
    <property type="molecule type" value="Genomic_DNA"/>
</dbReference>
<evidence type="ECO:0000259" key="2">
    <source>
        <dbReference type="PROSITE" id="PS50994"/>
    </source>
</evidence>
<protein>
    <recommendedName>
        <fullName evidence="2">Integrase catalytic domain-containing protein</fullName>
    </recommendedName>
</protein>
<keyword evidence="1" id="KW-0694">RNA-binding</keyword>
<dbReference type="GO" id="GO:0015074">
    <property type="term" value="P:DNA integration"/>
    <property type="evidence" value="ECO:0007669"/>
    <property type="project" value="InterPro"/>
</dbReference>
<dbReference type="HOGENOM" id="CLU_000384_29_0_1"/>
<dbReference type="SUPFAM" id="SSF53098">
    <property type="entry name" value="Ribonuclease H-like"/>
    <property type="match status" value="1"/>
</dbReference>
<feature type="domain" description="Integrase catalytic" evidence="2">
    <location>
        <begin position="58"/>
        <end position="166"/>
    </location>
</feature>
<dbReference type="PANTHER" id="PTHR37984:SF5">
    <property type="entry name" value="PROTEIN NYNRIN-LIKE"/>
    <property type="match status" value="1"/>
</dbReference>
<feature type="non-terminal residue" evidence="3">
    <location>
        <position position="166"/>
    </location>
</feature>
<evidence type="ECO:0000313" key="4">
    <source>
        <dbReference type="Proteomes" id="UP000008063"/>
    </source>
</evidence>
<organism evidence="4">
    <name type="scientific">Serpula lacrymans var. lacrymans (strain S7.3)</name>
    <name type="common">Dry rot fungus</name>
    <dbReference type="NCBI Taxonomy" id="936435"/>
    <lineage>
        <taxon>Eukaryota</taxon>
        <taxon>Fungi</taxon>
        <taxon>Dikarya</taxon>
        <taxon>Basidiomycota</taxon>
        <taxon>Agaricomycotina</taxon>
        <taxon>Agaricomycetes</taxon>
        <taxon>Agaricomycetidae</taxon>
        <taxon>Boletales</taxon>
        <taxon>Coniophorineae</taxon>
        <taxon>Serpulaceae</taxon>
        <taxon>Serpula</taxon>
    </lineage>
</organism>
<dbReference type="Gene3D" id="1.10.340.70">
    <property type="match status" value="1"/>
</dbReference>
<dbReference type="InterPro" id="IPR050951">
    <property type="entry name" value="Retrovirus_Pol_polyprotein"/>
</dbReference>
<feature type="non-terminal residue" evidence="3">
    <location>
        <position position="1"/>
    </location>
</feature>
<gene>
    <name evidence="3" type="ORF">SERLA73DRAFT_15441</name>
</gene>
<dbReference type="Gene3D" id="3.30.420.10">
    <property type="entry name" value="Ribonuclease H-like superfamily/Ribonuclease H"/>
    <property type="match status" value="1"/>
</dbReference>
<reference evidence="4" key="1">
    <citation type="journal article" date="2011" name="Science">
        <title>The plant cell wall-decomposing machinery underlies the functional diversity of forest fungi.</title>
        <authorList>
            <person name="Eastwood D.C."/>
            <person name="Floudas D."/>
            <person name="Binder M."/>
            <person name="Majcherczyk A."/>
            <person name="Schneider P."/>
            <person name="Aerts A."/>
            <person name="Asiegbu F.O."/>
            <person name="Baker S.E."/>
            <person name="Barry K."/>
            <person name="Bendiksby M."/>
            <person name="Blumentritt M."/>
            <person name="Coutinho P.M."/>
            <person name="Cullen D."/>
            <person name="de Vries R.P."/>
            <person name="Gathman A."/>
            <person name="Goodell B."/>
            <person name="Henrissat B."/>
            <person name="Ihrmark K."/>
            <person name="Kauserud H."/>
            <person name="Kohler A."/>
            <person name="LaButti K."/>
            <person name="Lapidus A."/>
            <person name="Lavin J.L."/>
            <person name="Lee Y.-H."/>
            <person name="Lindquist E."/>
            <person name="Lilly W."/>
            <person name="Lucas S."/>
            <person name="Morin E."/>
            <person name="Murat C."/>
            <person name="Oguiza J.A."/>
            <person name="Park J."/>
            <person name="Pisabarro A.G."/>
            <person name="Riley R."/>
            <person name="Rosling A."/>
            <person name="Salamov A."/>
            <person name="Schmidt O."/>
            <person name="Schmutz J."/>
            <person name="Skrede I."/>
            <person name="Stenlid J."/>
            <person name="Wiebenga A."/>
            <person name="Xie X."/>
            <person name="Kuees U."/>
            <person name="Hibbett D.S."/>
            <person name="Hoffmeister D."/>
            <person name="Hoegberg N."/>
            <person name="Martin F."/>
            <person name="Grigoriev I.V."/>
            <person name="Watkinson S.C."/>
        </authorList>
    </citation>
    <scope>NUCLEOTIDE SEQUENCE [LARGE SCALE GENOMIC DNA]</scope>
    <source>
        <strain evidence="4">strain S7.3</strain>
    </source>
</reference>
<proteinExistence type="predicted"/>
<accession>F8QBL6</accession>
<dbReference type="OMA" id="VDIMLMP"/>
<dbReference type="AlphaFoldDB" id="F8QBL6"/>
<evidence type="ECO:0000313" key="3">
    <source>
        <dbReference type="EMBL" id="EGN94602.1"/>
    </source>
</evidence>
<dbReference type="InterPro" id="IPR041588">
    <property type="entry name" value="Integrase_H2C2"/>
</dbReference>
<dbReference type="OrthoDB" id="2741831at2759"/>
<dbReference type="GO" id="GO:0005634">
    <property type="term" value="C:nucleus"/>
    <property type="evidence" value="ECO:0007669"/>
    <property type="project" value="UniProtKB-ARBA"/>
</dbReference>
<dbReference type="PROSITE" id="PS50994">
    <property type="entry name" value="INTEGRASE"/>
    <property type="match status" value="1"/>
</dbReference>
<dbReference type="Pfam" id="PF00665">
    <property type="entry name" value="rve"/>
    <property type="match status" value="1"/>
</dbReference>
<name>F8QBL6_SERL3</name>
<keyword evidence="4" id="KW-1185">Reference proteome</keyword>
<dbReference type="InterPro" id="IPR036397">
    <property type="entry name" value="RNaseH_sf"/>
</dbReference>
<dbReference type="InterPro" id="IPR001584">
    <property type="entry name" value="Integrase_cat-core"/>
</dbReference>
<sequence>ILTEAHERLGHRGVNGVFSTVRERFYWPHMLQDVKHHIRTCHECQIRSVRKSEVPLTISSPPTIFTKVYVDIMLMPKARGYRYLVAARDDLSLAAEGRALKKASAHNLARFFWEEIICRYGAIGEVVTDNGSEVKGAFEELVERYQIPHIRISPYNSKANGVVERG</sequence>